<reference evidence="1" key="1">
    <citation type="submission" date="2021-03" db="EMBL/GenBank/DDBJ databases">
        <authorList>
            <consortium name="DOE Joint Genome Institute"/>
            <person name="Ahrendt S."/>
            <person name="Looney B.P."/>
            <person name="Miyauchi S."/>
            <person name="Morin E."/>
            <person name="Drula E."/>
            <person name="Courty P.E."/>
            <person name="Chicoki N."/>
            <person name="Fauchery L."/>
            <person name="Kohler A."/>
            <person name="Kuo A."/>
            <person name="Labutti K."/>
            <person name="Pangilinan J."/>
            <person name="Lipzen A."/>
            <person name="Riley R."/>
            <person name="Andreopoulos W."/>
            <person name="He G."/>
            <person name="Johnson J."/>
            <person name="Barry K.W."/>
            <person name="Grigoriev I.V."/>
            <person name="Nagy L."/>
            <person name="Hibbett D."/>
            <person name="Henrissat B."/>
            <person name="Matheny P.B."/>
            <person name="Labbe J."/>
            <person name="Martin F."/>
        </authorList>
    </citation>
    <scope>NUCLEOTIDE SEQUENCE</scope>
    <source>
        <strain evidence="1">HHB10654</strain>
    </source>
</reference>
<sequence>MTTTLTGTPGMRQPPGRSNSSGYNSLAILVLCVSLGLGSTWVHLQPSALPKGPTETEVPSEAADQLIKGFV</sequence>
<proteinExistence type="predicted"/>
<accession>A0ACB8T1K5</accession>
<protein>
    <submittedName>
        <fullName evidence="1">Uncharacterized protein</fullName>
    </submittedName>
</protein>
<evidence type="ECO:0000313" key="2">
    <source>
        <dbReference type="Proteomes" id="UP000814140"/>
    </source>
</evidence>
<organism evidence="1 2">
    <name type="scientific">Artomyces pyxidatus</name>
    <dbReference type="NCBI Taxonomy" id="48021"/>
    <lineage>
        <taxon>Eukaryota</taxon>
        <taxon>Fungi</taxon>
        <taxon>Dikarya</taxon>
        <taxon>Basidiomycota</taxon>
        <taxon>Agaricomycotina</taxon>
        <taxon>Agaricomycetes</taxon>
        <taxon>Russulales</taxon>
        <taxon>Auriscalpiaceae</taxon>
        <taxon>Artomyces</taxon>
    </lineage>
</organism>
<evidence type="ECO:0000313" key="1">
    <source>
        <dbReference type="EMBL" id="KAI0062262.1"/>
    </source>
</evidence>
<name>A0ACB8T1K5_9AGAM</name>
<dbReference type="Proteomes" id="UP000814140">
    <property type="component" value="Unassembled WGS sequence"/>
</dbReference>
<gene>
    <name evidence="1" type="ORF">BV25DRAFT_1916181</name>
</gene>
<comment type="caution">
    <text evidence="1">The sequence shown here is derived from an EMBL/GenBank/DDBJ whole genome shotgun (WGS) entry which is preliminary data.</text>
</comment>
<dbReference type="EMBL" id="MU277208">
    <property type="protein sequence ID" value="KAI0062262.1"/>
    <property type="molecule type" value="Genomic_DNA"/>
</dbReference>
<keyword evidence="2" id="KW-1185">Reference proteome</keyword>
<reference evidence="1" key="2">
    <citation type="journal article" date="2022" name="New Phytol.">
        <title>Evolutionary transition to the ectomycorrhizal habit in the genomes of a hyperdiverse lineage of mushroom-forming fungi.</title>
        <authorList>
            <person name="Looney B."/>
            <person name="Miyauchi S."/>
            <person name="Morin E."/>
            <person name="Drula E."/>
            <person name="Courty P.E."/>
            <person name="Kohler A."/>
            <person name="Kuo A."/>
            <person name="LaButti K."/>
            <person name="Pangilinan J."/>
            <person name="Lipzen A."/>
            <person name="Riley R."/>
            <person name="Andreopoulos W."/>
            <person name="He G."/>
            <person name="Johnson J."/>
            <person name="Nolan M."/>
            <person name="Tritt A."/>
            <person name="Barry K.W."/>
            <person name="Grigoriev I.V."/>
            <person name="Nagy L.G."/>
            <person name="Hibbett D."/>
            <person name="Henrissat B."/>
            <person name="Matheny P.B."/>
            <person name="Labbe J."/>
            <person name="Martin F.M."/>
        </authorList>
    </citation>
    <scope>NUCLEOTIDE SEQUENCE</scope>
    <source>
        <strain evidence="1">HHB10654</strain>
    </source>
</reference>